<gene>
    <name evidence="10" type="ORF">Cgig2_015712</name>
</gene>
<dbReference type="InterPro" id="IPR025660">
    <property type="entry name" value="Pept_his_AS"/>
</dbReference>
<evidence type="ECO:0000256" key="2">
    <source>
        <dbReference type="ARBA" id="ARBA00022670"/>
    </source>
</evidence>
<feature type="domain" description="Peptidase C1A papain C-terminal" evidence="9">
    <location>
        <begin position="96"/>
        <end position="337"/>
    </location>
</feature>
<name>A0A9Q1JR25_9CARY</name>
<dbReference type="PRINTS" id="PR00705">
    <property type="entry name" value="PAPAIN"/>
</dbReference>
<comment type="caution">
    <text evidence="10">The sequence shown here is derived from an EMBL/GenBank/DDBJ whole genome shotgun (WGS) entry which is preliminary data.</text>
</comment>
<dbReference type="EMBL" id="JAKOGI010000895">
    <property type="protein sequence ID" value="KAJ8429423.1"/>
    <property type="molecule type" value="Genomic_DNA"/>
</dbReference>
<dbReference type="Pfam" id="PF00112">
    <property type="entry name" value="Peptidase_C1"/>
    <property type="match status" value="1"/>
</dbReference>
<protein>
    <recommendedName>
        <fullName evidence="9">Peptidase C1A papain C-terminal domain-containing protein</fullName>
    </recommendedName>
</protein>
<keyword evidence="7" id="KW-0325">Glycoprotein</keyword>
<evidence type="ECO:0000256" key="8">
    <source>
        <dbReference type="SAM" id="SignalP"/>
    </source>
</evidence>
<dbReference type="PANTHER" id="PTHR12411">
    <property type="entry name" value="CYSTEINE PROTEASE FAMILY C1-RELATED"/>
    <property type="match status" value="1"/>
</dbReference>
<keyword evidence="11" id="KW-1185">Reference proteome</keyword>
<dbReference type="InterPro" id="IPR013128">
    <property type="entry name" value="Peptidase_C1A"/>
</dbReference>
<dbReference type="OrthoDB" id="190265at2759"/>
<sequence length="358" mass="39403">MGSSLLCLSAVVLVLALPLVLAVDSVSEQKLSSKLLQDSIVNKINENPEAGWKAGKNHQFSDYTVGQFKRILGARPISESEKRSIPLVSHPRSLGLPKEFDARKAWPQCSTIGKILDHLLSFEQGHCGSCWAFGAVESLQDRFCIHFGMNISLSVNDLLACCGFMCGEGCDGGTPIYAWGYFVRQGVVTEECDPYFDTTGCSHPGCEPEYPTPKCLRKCVDGNKLWSDSKHYSANAYRINSSPYDIMAELYKNGPLEVDFDVFEDFAHYKSGVYKHVTGEKLGGHAVKLIGWGTSSDGEDYWLLANQWNRGWGDDGYFKIRRGTNECGIEEDAVAGLPSIKNMIKGVTNPDSARDASV</sequence>
<dbReference type="GO" id="GO:0004197">
    <property type="term" value="F:cysteine-type endopeptidase activity"/>
    <property type="evidence" value="ECO:0007669"/>
    <property type="project" value="InterPro"/>
</dbReference>
<keyword evidence="3 8" id="KW-0732">Signal</keyword>
<accession>A0A9Q1JR25</accession>
<dbReference type="GO" id="GO:0006508">
    <property type="term" value="P:proteolysis"/>
    <property type="evidence" value="ECO:0007669"/>
    <property type="project" value="UniProtKB-KW"/>
</dbReference>
<dbReference type="InterPro" id="IPR000169">
    <property type="entry name" value="Pept_cys_AS"/>
</dbReference>
<dbReference type="Gene3D" id="3.90.70.10">
    <property type="entry name" value="Cysteine proteinases"/>
    <property type="match status" value="1"/>
</dbReference>
<dbReference type="AlphaFoldDB" id="A0A9Q1JR25"/>
<dbReference type="InterPro" id="IPR012599">
    <property type="entry name" value="Propeptide_C1A"/>
</dbReference>
<dbReference type="FunFam" id="3.90.70.10:FF:000081">
    <property type="entry name" value="cathepsin B-like protease 2"/>
    <property type="match status" value="1"/>
</dbReference>
<dbReference type="PROSITE" id="PS00639">
    <property type="entry name" value="THIOL_PROTEASE_HIS"/>
    <property type="match status" value="1"/>
</dbReference>
<reference evidence="10" key="1">
    <citation type="submission" date="2022-04" db="EMBL/GenBank/DDBJ databases">
        <title>Carnegiea gigantea Genome sequencing and assembly v2.</title>
        <authorList>
            <person name="Copetti D."/>
            <person name="Sanderson M.J."/>
            <person name="Burquez A."/>
            <person name="Wojciechowski M.F."/>
        </authorList>
    </citation>
    <scope>NUCLEOTIDE SEQUENCE</scope>
    <source>
        <strain evidence="10">SGP5-SGP5p</strain>
        <tissue evidence="10">Aerial part</tissue>
    </source>
</reference>
<dbReference type="SMART" id="SM00645">
    <property type="entry name" value="Pept_C1"/>
    <property type="match status" value="1"/>
</dbReference>
<evidence type="ECO:0000259" key="9">
    <source>
        <dbReference type="SMART" id="SM00645"/>
    </source>
</evidence>
<evidence type="ECO:0000256" key="3">
    <source>
        <dbReference type="ARBA" id="ARBA00022729"/>
    </source>
</evidence>
<keyword evidence="5" id="KW-0788">Thiol protease</keyword>
<evidence type="ECO:0000256" key="1">
    <source>
        <dbReference type="ARBA" id="ARBA00008455"/>
    </source>
</evidence>
<proteinExistence type="inferred from homology"/>
<evidence type="ECO:0000313" key="10">
    <source>
        <dbReference type="EMBL" id="KAJ8429423.1"/>
    </source>
</evidence>
<keyword evidence="6" id="KW-1015">Disulfide bond</keyword>
<dbReference type="Proteomes" id="UP001153076">
    <property type="component" value="Unassembled WGS sequence"/>
</dbReference>
<dbReference type="InterPro" id="IPR038765">
    <property type="entry name" value="Papain-like_cys_pep_sf"/>
</dbReference>
<evidence type="ECO:0000256" key="6">
    <source>
        <dbReference type="ARBA" id="ARBA00023157"/>
    </source>
</evidence>
<evidence type="ECO:0000256" key="5">
    <source>
        <dbReference type="ARBA" id="ARBA00022807"/>
    </source>
</evidence>
<evidence type="ECO:0000256" key="7">
    <source>
        <dbReference type="ARBA" id="ARBA00023180"/>
    </source>
</evidence>
<dbReference type="InterPro" id="IPR000668">
    <property type="entry name" value="Peptidase_C1A_C"/>
</dbReference>
<feature type="signal peptide" evidence="8">
    <location>
        <begin position="1"/>
        <end position="22"/>
    </location>
</feature>
<dbReference type="CDD" id="cd02620">
    <property type="entry name" value="Peptidase_C1A_CathepsinB"/>
    <property type="match status" value="1"/>
</dbReference>
<evidence type="ECO:0000313" key="11">
    <source>
        <dbReference type="Proteomes" id="UP001153076"/>
    </source>
</evidence>
<keyword evidence="4" id="KW-0378">Hydrolase</keyword>
<dbReference type="Pfam" id="PF08127">
    <property type="entry name" value="Propeptide_C1"/>
    <property type="match status" value="1"/>
</dbReference>
<feature type="chain" id="PRO_5040437128" description="Peptidase C1A papain C-terminal domain-containing protein" evidence="8">
    <location>
        <begin position="23"/>
        <end position="358"/>
    </location>
</feature>
<evidence type="ECO:0000256" key="4">
    <source>
        <dbReference type="ARBA" id="ARBA00022801"/>
    </source>
</evidence>
<keyword evidence="2" id="KW-0645">Protease</keyword>
<dbReference type="SUPFAM" id="SSF54001">
    <property type="entry name" value="Cysteine proteinases"/>
    <property type="match status" value="1"/>
</dbReference>
<comment type="similarity">
    <text evidence="1">Belongs to the peptidase C1 family.</text>
</comment>
<organism evidence="10 11">
    <name type="scientific">Carnegiea gigantea</name>
    <dbReference type="NCBI Taxonomy" id="171969"/>
    <lineage>
        <taxon>Eukaryota</taxon>
        <taxon>Viridiplantae</taxon>
        <taxon>Streptophyta</taxon>
        <taxon>Embryophyta</taxon>
        <taxon>Tracheophyta</taxon>
        <taxon>Spermatophyta</taxon>
        <taxon>Magnoliopsida</taxon>
        <taxon>eudicotyledons</taxon>
        <taxon>Gunneridae</taxon>
        <taxon>Pentapetalae</taxon>
        <taxon>Caryophyllales</taxon>
        <taxon>Cactineae</taxon>
        <taxon>Cactaceae</taxon>
        <taxon>Cactoideae</taxon>
        <taxon>Echinocereeae</taxon>
        <taxon>Carnegiea</taxon>
    </lineage>
</organism>
<dbReference type="PROSITE" id="PS00139">
    <property type="entry name" value="THIOL_PROTEASE_CYS"/>
    <property type="match status" value="1"/>
</dbReference>